<accession>A0A1S9DFT1</accession>
<dbReference type="OrthoDB" id="4507197at2759"/>
<feature type="region of interest" description="Disordered" evidence="1">
    <location>
        <begin position="856"/>
        <end position="882"/>
    </location>
</feature>
<feature type="region of interest" description="Disordered" evidence="1">
    <location>
        <begin position="442"/>
        <end position="466"/>
    </location>
</feature>
<evidence type="ECO:0000256" key="1">
    <source>
        <dbReference type="SAM" id="MobiDB-lite"/>
    </source>
</evidence>
<proteinExistence type="predicted"/>
<dbReference type="AlphaFoldDB" id="A0A1S9DFT1"/>
<dbReference type="EMBL" id="MKZY01000006">
    <property type="protein sequence ID" value="OOO07776.1"/>
    <property type="molecule type" value="Genomic_DNA"/>
</dbReference>
<feature type="compositionally biased region" description="Low complexity" evidence="1">
    <location>
        <begin position="449"/>
        <end position="458"/>
    </location>
</feature>
<gene>
    <name evidence="2" type="ORF">OAory_01042760</name>
</gene>
<sequence length="882" mass="101465">MEYPIFQKVDCLPVIICKTCQHGVSPNKIVSHLKNHVHRKPHAEAVQIQKAIQHWDGIAQNAQEAIIPDQIDEPVPGLPTYPDGLMCRRDYPGCRYIERSINGMRWHWRKVHGWSPYGRGGYVLRAQRIQSEAELRQSYTVVTCQQIFPSRKSSHYIHVRGGEREPHIPVSTDQVDLAIEAVQKAVEQAQARAGPIVEADDIRDANLWLRMTGWTRYLQDIPFSALYASVETPTVQHTGRVIRIEAVRSEKGQTPYHPLQAYMDANSVSKHVQPWQQIFPFIARTQAPHTWKSPPYGMTPRQRKRWRQLWQCATYPIDQATDPITDPIYQRWMMSDIEQACLGFCIELLNQTYYAQEYGSVLICAMAVLGRGESGWRDAKSYPPILSRVIKIARFMIIQKALWLDPDVVQIIDTSQRPQNCADWTLRSAVAMDDLDSLYGSEDERESTVSHSTSSVKSQDPTYRIQRNQTSRKTFQEQVTYMVGQFMVRGTHTPMETLQDWRTYGLKIHYNAIEPGYVTWIHPDQLLYQHIQFTMSNFRAFVHGLTAATHAILCDDLMFGQTPVISWQTLYDDPTQTAVGWSFLRDSRTKWPVDGATWLIERVREPGVQKQFIHYRQPTQFQPRLVIKYLQRVTEFKEKLAVLIHIVSGQLSRIPELLSLQHVNTETNRRRNIFIEDGIVSFVSAYHKGFHASNDVKQLETWYQTEELSTPASTSAYLWGPDPGTQRTRSSNRFREVLQRGTKVHLRYAVNIQAYRDIAIGISRRWMRPAITFRSNVQEDHDAVQAALDDDAENLDEEPSLGYIAGLQAARSPDIAGMVYGREIMEQGGSTSHRQRMCRLASTDWHRLLGFSSVNDSEAGKRKRAPWEDEAEASPELLVLEH</sequence>
<dbReference type="InterPro" id="IPR022698">
    <property type="entry name" value="OrsD"/>
</dbReference>
<reference evidence="2 3" key="1">
    <citation type="submission" date="2016-10" db="EMBL/GenBank/DDBJ databases">
        <title>Genome sequencing of Aspergillus oryzae BCC7051.</title>
        <authorList>
            <person name="Thammarongtham C."/>
            <person name="Vorapreeda T."/>
            <person name="Nookaew I."/>
            <person name="Srisuk T."/>
            <person name="Land M."/>
            <person name="Jeennor S."/>
            <person name="Laoteng K."/>
        </authorList>
    </citation>
    <scope>NUCLEOTIDE SEQUENCE [LARGE SCALE GENOMIC DNA]</scope>
    <source>
        <strain evidence="2 3">BCC7051</strain>
    </source>
</reference>
<protein>
    <submittedName>
        <fullName evidence="2">Uncharacterized protein</fullName>
    </submittedName>
</protein>
<dbReference type="eggNOG" id="KOG0351">
    <property type="taxonomic scope" value="Eukaryota"/>
</dbReference>
<evidence type="ECO:0000313" key="3">
    <source>
        <dbReference type="Proteomes" id="UP000190312"/>
    </source>
</evidence>
<dbReference type="VEuPathDB" id="FungiDB:AO090010000633"/>
<comment type="caution">
    <text evidence="2">The sequence shown here is derived from an EMBL/GenBank/DDBJ whole genome shotgun (WGS) entry which is preliminary data.</text>
</comment>
<evidence type="ECO:0000313" key="2">
    <source>
        <dbReference type="EMBL" id="OOO07776.1"/>
    </source>
</evidence>
<dbReference type="Proteomes" id="UP000190312">
    <property type="component" value="Unassembled WGS sequence"/>
</dbReference>
<name>A0A1S9DFT1_ASPOZ</name>
<organism evidence="2 3">
    <name type="scientific">Aspergillus oryzae</name>
    <name type="common">Yellow koji mold</name>
    <dbReference type="NCBI Taxonomy" id="5062"/>
    <lineage>
        <taxon>Eukaryota</taxon>
        <taxon>Fungi</taxon>
        <taxon>Dikarya</taxon>
        <taxon>Ascomycota</taxon>
        <taxon>Pezizomycotina</taxon>
        <taxon>Eurotiomycetes</taxon>
        <taxon>Eurotiomycetidae</taxon>
        <taxon>Eurotiales</taxon>
        <taxon>Aspergillaceae</taxon>
        <taxon>Aspergillus</taxon>
        <taxon>Aspergillus subgen. Circumdati</taxon>
    </lineage>
</organism>
<dbReference type="Pfam" id="PF12013">
    <property type="entry name" value="OrsD"/>
    <property type="match status" value="1"/>
</dbReference>
<dbReference type="VEuPathDB" id="FungiDB:AO090010000634"/>